<dbReference type="SMART" id="SM00360">
    <property type="entry name" value="RRM"/>
    <property type="match status" value="2"/>
</dbReference>
<evidence type="ECO:0000259" key="4">
    <source>
        <dbReference type="PROSITE" id="PS50102"/>
    </source>
</evidence>
<dbReference type="PROSITE" id="PS50102">
    <property type="entry name" value="RRM"/>
    <property type="match status" value="2"/>
</dbReference>
<accession>A0AAV5GDG8</accession>
<feature type="compositionally biased region" description="Basic residues" evidence="3">
    <location>
        <begin position="164"/>
        <end position="176"/>
    </location>
</feature>
<dbReference type="InterPro" id="IPR012677">
    <property type="entry name" value="Nucleotide-bd_a/b_plait_sf"/>
</dbReference>
<feature type="region of interest" description="Disordered" evidence="3">
    <location>
        <begin position="1"/>
        <end position="25"/>
    </location>
</feature>
<dbReference type="PANTHER" id="PTHR48027">
    <property type="entry name" value="HETEROGENEOUS NUCLEAR RIBONUCLEOPROTEIN 87F-RELATED"/>
    <property type="match status" value="1"/>
</dbReference>
<feature type="compositionally biased region" description="Basic residues" evidence="3">
    <location>
        <begin position="214"/>
        <end position="226"/>
    </location>
</feature>
<sequence length="394" mass="40411">MSAPADAAPAPSPAPAAPQDGAEHPIAQALQASPQDLGHKVFVGNLPFSASNASIKELFGKVGTVTDAQIIHRGTRSLGYGFVTYTSESDAVSAVSQLDKSEIDGRQVNVEVAKPMPAAGANGAARAPRKAAQKAAQLAATKETAQEAQQQDGVDGAAAATGAKKARKPRKPRGPRAPRADDETEEAGDAPPAPNAVSDAADQLTAADGSAAPRKARKPRARKNRRTGAAADGEAPAGEEGAPPALGEAKPAAGVGARQPRRRGPPAGSESQTLIFVGNLHFDVTNETLAAAFAPECAVKSAVVVTRKFGLSAGRSKGFAFVDFASHDDQVKALEQFQGKELNGRPMSLKVAIQPDEGANEGGDKAKNAAKAEQGEQQPAQQERNEDDAIIVAS</sequence>
<dbReference type="Proteomes" id="UP001342314">
    <property type="component" value="Unassembled WGS sequence"/>
</dbReference>
<feature type="compositionally biased region" description="Low complexity" evidence="3">
    <location>
        <begin position="228"/>
        <end position="258"/>
    </location>
</feature>
<feature type="compositionally biased region" description="Low complexity" evidence="3">
    <location>
        <begin position="369"/>
        <end position="382"/>
    </location>
</feature>
<dbReference type="CDD" id="cd00590">
    <property type="entry name" value="RRM_SF"/>
    <property type="match status" value="1"/>
</dbReference>
<dbReference type="InterPro" id="IPR000504">
    <property type="entry name" value="RRM_dom"/>
</dbReference>
<name>A0AAV5GDG8_9BASI</name>
<keyword evidence="1 2" id="KW-0694">RNA-binding</keyword>
<protein>
    <recommendedName>
        <fullName evidence="4">RRM domain-containing protein</fullName>
    </recommendedName>
</protein>
<proteinExistence type="predicted"/>
<dbReference type="InterPro" id="IPR052462">
    <property type="entry name" value="SLIRP/GR-RBP-like"/>
</dbReference>
<reference evidence="5 6" key="1">
    <citation type="submission" date="2021-12" db="EMBL/GenBank/DDBJ databases">
        <title>High titer production of polyol ester of fatty acids by Rhodotorula paludigena BS15 towards product separation-free biomass refinery.</title>
        <authorList>
            <person name="Mano J."/>
            <person name="Ono H."/>
            <person name="Tanaka T."/>
            <person name="Naito K."/>
            <person name="Sushida H."/>
            <person name="Ike M."/>
            <person name="Tokuyasu K."/>
            <person name="Kitaoka M."/>
        </authorList>
    </citation>
    <scope>NUCLEOTIDE SEQUENCE [LARGE SCALE GENOMIC DNA]</scope>
    <source>
        <strain evidence="5 6">BS15</strain>
    </source>
</reference>
<dbReference type="InterPro" id="IPR035979">
    <property type="entry name" value="RBD_domain_sf"/>
</dbReference>
<organism evidence="5 6">
    <name type="scientific">Rhodotorula paludigena</name>
    <dbReference type="NCBI Taxonomy" id="86838"/>
    <lineage>
        <taxon>Eukaryota</taxon>
        <taxon>Fungi</taxon>
        <taxon>Dikarya</taxon>
        <taxon>Basidiomycota</taxon>
        <taxon>Pucciniomycotina</taxon>
        <taxon>Microbotryomycetes</taxon>
        <taxon>Sporidiobolales</taxon>
        <taxon>Sporidiobolaceae</taxon>
        <taxon>Rhodotorula</taxon>
    </lineage>
</organism>
<dbReference type="Pfam" id="PF00076">
    <property type="entry name" value="RRM_1"/>
    <property type="match status" value="2"/>
</dbReference>
<evidence type="ECO:0000256" key="3">
    <source>
        <dbReference type="SAM" id="MobiDB-lite"/>
    </source>
</evidence>
<dbReference type="SUPFAM" id="SSF54928">
    <property type="entry name" value="RNA-binding domain, RBD"/>
    <property type="match status" value="2"/>
</dbReference>
<evidence type="ECO:0000256" key="1">
    <source>
        <dbReference type="ARBA" id="ARBA00022884"/>
    </source>
</evidence>
<dbReference type="GO" id="GO:0003723">
    <property type="term" value="F:RNA binding"/>
    <property type="evidence" value="ECO:0007669"/>
    <property type="project" value="UniProtKB-UniRule"/>
</dbReference>
<feature type="region of interest" description="Disordered" evidence="3">
    <location>
        <begin position="119"/>
        <end position="271"/>
    </location>
</feature>
<dbReference type="AlphaFoldDB" id="A0AAV5GDG8"/>
<comment type="caution">
    <text evidence="5">The sequence shown here is derived from an EMBL/GenBank/DDBJ whole genome shotgun (WGS) entry which is preliminary data.</text>
</comment>
<feature type="domain" description="RRM" evidence="4">
    <location>
        <begin position="39"/>
        <end position="115"/>
    </location>
</feature>
<evidence type="ECO:0000313" key="6">
    <source>
        <dbReference type="Proteomes" id="UP001342314"/>
    </source>
</evidence>
<gene>
    <name evidence="5" type="ORF">Rhopal_003572-T1</name>
</gene>
<evidence type="ECO:0000256" key="2">
    <source>
        <dbReference type="PROSITE-ProRule" id="PRU00176"/>
    </source>
</evidence>
<feature type="compositionally biased region" description="Low complexity" evidence="3">
    <location>
        <begin position="133"/>
        <end position="163"/>
    </location>
</feature>
<dbReference type="Gene3D" id="3.30.70.330">
    <property type="match status" value="2"/>
</dbReference>
<dbReference type="EMBL" id="BQKY01000007">
    <property type="protein sequence ID" value="GJN90560.1"/>
    <property type="molecule type" value="Genomic_DNA"/>
</dbReference>
<feature type="compositionally biased region" description="Acidic residues" evidence="3">
    <location>
        <begin position="385"/>
        <end position="394"/>
    </location>
</feature>
<feature type="domain" description="RRM" evidence="4">
    <location>
        <begin position="273"/>
        <end position="354"/>
    </location>
</feature>
<evidence type="ECO:0000313" key="5">
    <source>
        <dbReference type="EMBL" id="GJN90560.1"/>
    </source>
</evidence>
<feature type="region of interest" description="Disordered" evidence="3">
    <location>
        <begin position="353"/>
        <end position="394"/>
    </location>
</feature>
<keyword evidence="6" id="KW-1185">Reference proteome</keyword>